<evidence type="ECO:0000256" key="10">
    <source>
        <dbReference type="ARBA" id="ARBA00044770"/>
    </source>
</evidence>
<evidence type="ECO:0000256" key="8">
    <source>
        <dbReference type="ARBA" id="ARBA00022801"/>
    </source>
</evidence>
<evidence type="ECO:0000259" key="14">
    <source>
        <dbReference type="Pfam" id="PF00912"/>
    </source>
</evidence>
<dbReference type="Proteomes" id="UP000253426">
    <property type="component" value="Unassembled WGS sequence"/>
</dbReference>
<comment type="similarity">
    <text evidence="3">In the N-terminal section; belongs to the glycosyltransferase 51 family.</text>
</comment>
<dbReference type="InterPro" id="IPR012338">
    <property type="entry name" value="Beta-lactam/transpept-like"/>
</dbReference>
<dbReference type="InterPro" id="IPR050396">
    <property type="entry name" value="Glycosyltr_51/Transpeptidase"/>
</dbReference>
<dbReference type="Gene3D" id="1.10.3810.10">
    <property type="entry name" value="Biosynthetic peptidoglycan transglycosylase-like"/>
    <property type="match status" value="1"/>
</dbReference>
<evidence type="ECO:0000256" key="2">
    <source>
        <dbReference type="ARBA" id="ARBA00007090"/>
    </source>
</evidence>
<sequence length="776" mass="84459">MLRKKATWRWTLKGVGGVALLGALGWWVLPWVAPLPPRLERPLPVSPVFLAADGTPLRQLLSVDGQRTLAPVSRMELPEKLVQATLAAEDKRFYSHGGVDLLAIGRAALDNLTSRRVVSGASTLSQQLVKVSADERAPRTFFIKIKEALQARRLEMTWDKDRILTEYLNRVSYGNLLTGCATASQGYFNKPLRDLSPAECAFLAALPQSPTRLNPFRNLPAVQKRQKHILERMAVLGWLTEEEGKLAGTERATLQRYTGGFAAPHAIELLKGGASLAADGKIHTTIQTALQQRMESIIAQRLGALTGKHVTHAAAVVLENETGRVIGLAGSRDFFAEDGGQLNGAWVPHSPGSALKPFTYLLALERGSTPATILADLPIEYATPTGIYRPENYNKKFYGPITLREALGNSLNIPAVRALQQLGGEKVLCEELKSLGISTLTEPPEHYGLGLTIGNAPVRLLELANAYACLARLGKWKEWTLLHATAQGSGDAAANRKHTEQVSFLIADILHDAQARMLAFGPHTVIRMPFPCAVKTGTSTSYRDNWTMGFTPEFTVGVWVGNFDNSPMNQVSGVAGAGPIFRDIMIHLHETQGTTWYAEPSGIVRARIDPRNGKRLDDASPSVRASREESFLTGTLPPAATARDYDSEGRALLPRDYTRWVHGGDHWLAGLVALQSEDSNNAPPRISIPVDGSVFQLDPDLKDKGGRLLLRATGPAGMKWSSPSIAIVDENGLAYATLVPGHHELRVEDPVTGAFSEVRIEVRDALSATEKLRVAP</sequence>
<dbReference type="SUPFAM" id="SSF53955">
    <property type="entry name" value="Lysozyme-like"/>
    <property type="match status" value="1"/>
</dbReference>
<gene>
    <name evidence="16" type="ORF">DES53_102700</name>
</gene>
<evidence type="ECO:0000256" key="9">
    <source>
        <dbReference type="ARBA" id="ARBA00023268"/>
    </source>
</evidence>
<dbReference type="InterPro" id="IPR001264">
    <property type="entry name" value="Glyco_trans_51"/>
</dbReference>
<dbReference type="SUPFAM" id="SSF56601">
    <property type="entry name" value="beta-lactamase/transpeptidase-like"/>
    <property type="match status" value="1"/>
</dbReference>
<keyword evidence="17" id="KW-1185">Reference proteome</keyword>
<organism evidence="16 17">
    <name type="scientific">Roseimicrobium gellanilyticum</name>
    <dbReference type="NCBI Taxonomy" id="748857"/>
    <lineage>
        <taxon>Bacteria</taxon>
        <taxon>Pseudomonadati</taxon>
        <taxon>Verrucomicrobiota</taxon>
        <taxon>Verrucomicrobiia</taxon>
        <taxon>Verrucomicrobiales</taxon>
        <taxon>Verrucomicrobiaceae</taxon>
        <taxon>Roseimicrobium</taxon>
    </lineage>
</organism>
<dbReference type="GO" id="GO:0006508">
    <property type="term" value="P:proteolysis"/>
    <property type="evidence" value="ECO:0007669"/>
    <property type="project" value="UniProtKB-KW"/>
</dbReference>
<dbReference type="Pfam" id="PF00905">
    <property type="entry name" value="Transpeptidase"/>
    <property type="match status" value="1"/>
</dbReference>
<dbReference type="GO" id="GO:0008955">
    <property type="term" value="F:peptidoglycan glycosyltransferase activity"/>
    <property type="evidence" value="ECO:0007669"/>
    <property type="project" value="UniProtKB-EC"/>
</dbReference>
<dbReference type="GO" id="GO:0008658">
    <property type="term" value="F:penicillin binding"/>
    <property type="evidence" value="ECO:0007669"/>
    <property type="project" value="InterPro"/>
</dbReference>
<keyword evidence="4" id="KW-0121">Carboxypeptidase</keyword>
<evidence type="ECO:0000256" key="1">
    <source>
        <dbReference type="ARBA" id="ARBA00004752"/>
    </source>
</evidence>
<proteinExistence type="inferred from homology"/>
<keyword evidence="9" id="KW-0511">Multifunctional enzyme</keyword>
<dbReference type="GO" id="GO:0009252">
    <property type="term" value="P:peptidoglycan biosynthetic process"/>
    <property type="evidence" value="ECO:0007669"/>
    <property type="project" value="InterPro"/>
</dbReference>
<dbReference type="GO" id="GO:0004180">
    <property type="term" value="F:carboxypeptidase activity"/>
    <property type="evidence" value="ECO:0007669"/>
    <property type="project" value="UniProtKB-KW"/>
</dbReference>
<dbReference type="PANTHER" id="PTHR32282">
    <property type="entry name" value="BINDING PROTEIN TRANSPEPTIDASE, PUTATIVE-RELATED"/>
    <property type="match status" value="1"/>
</dbReference>
<dbReference type="InterPro" id="IPR023346">
    <property type="entry name" value="Lysozyme-like_dom_sf"/>
</dbReference>
<comment type="pathway">
    <text evidence="1">Cell wall biogenesis; peptidoglycan biosynthesis.</text>
</comment>
<keyword evidence="5" id="KW-0645">Protease</keyword>
<dbReference type="InterPro" id="IPR009647">
    <property type="entry name" value="PBP_C"/>
</dbReference>
<keyword evidence="8" id="KW-0378">Hydrolase</keyword>
<dbReference type="InterPro" id="IPR011815">
    <property type="entry name" value="PBP_1c"/>
</dbReference>
<dbReference type="Pfam" id="PF00912">
    <property type="entry name" value="Transgly"/>
    <property type="match status" value="1"/>
</dbReference>
<feature type="domain" description="Penicillin-binding C-terminal" evidence="15">
    <location>
        <begin position="675"/>
        <end position="758"/>
    </location>
</feature>
<evidence type="ECO:0000256" key="12">
    <source>
        <dbReference type="SAM" id="Phobius"/>
    </source>
</evidence>
<evidence type="ECO:0000313" key="16">
    <source>
        <dbReference type="EMBL" id="RBP46312.1"/>
    </source>
</evidence>
<feature type="transmembrane region" description="Helical" evidence="12">
    <location>
        <begin position="12"/>
        <end position="33"/>
    </location>
</feature>
<dbReference type="GO" id="GO:0030288">
    <property type="term" value="C:outer membrane-bounded periplasmic space"/>
    <property type="evidence" value="ECO:0007669"/>
    <property type="project" value="TreeGrafter"/>
</dbReference>
<keyword evidence="12" id="KW-0812">Transmembrane</keyword>
<evidence type="ECO:0000256" key="7">
    <source>
        <dbReference type="ARBA" id="ARBA00022679"/>
    </source>
</evidence>
<evidence type="ECO:0000259" key="15">
    <source>
        <dbReference type="Pfam" id="PF06832"/>
    </source>
</evidence>
<evidence type="ECO:0000256" key="3">
    <source>
        <dbReference type="ARBA" id="ARBA00007739"/>
    </source>
</evidence>
<evidence type="ECO:0000256" key="6">
    <source>
        <dbReference type="ARBA" id="ARBA00022676"/>
    </source>
</evidence>
<evidence type="ECO:0000256" key="11">
    <source>
        <dbReference type="ARBA" id="ARBA00049902"/>
    </source>
</evidence>
<dbReference type="Pfam" id="PF06832">
    <property type="entry name" value="BiPBP_C"/>
    <property type="match status" value="1"/>
</dbReference>
<feature type="domain" description="Glycosyl transferase family 51" evidence="14">
    <location>
        <begin position="65"/>
        <end position="233"/>
    </location>
</feature>
<dbReference type="Gene3D" id="3.40.710.10">
    <property type="entry name" value="DD-peptidase/beta-lactamase superfamily"/>
    <property type="match status" value="1"/>
</dbReference>
<accession>A0A366HRL0</accession>
<reference evidence="16 17" key="1">
    <citation type="submission" date="2018-06" db="EMBL/GenBank/DDBJ databases">
        <title>Genomic Encyclopedia of Type Strains, Phase IV (KMG-IV): sequencing the most valuable type-strain genomes for metagenomic binning, comparative biology and taxonomic classification.</title>
        <authorList>
            <person name="Goeker M."/>
        </authorList>
    </citation>
    <scope>NUCLEOTIDE SEQUENCE [LARGE SCALE GENOMIC DNA]</scope>
    <source>
        <strain evidence="16 17">DSM 25532</strain>
    </source>
</reference>
<keyword evidence="12" id="KW-1133">Transmembrane helix</keyword>
<dbReference type="EC" id="2.4.99.28" evidence="10"/>
<dbReference type="EMBL" id="QNRR01000002">
    <property type="protein sequence ID" value="RBP46312.1"/>
    <property type="molecule type" value="Genomic_DNA"/>
</dbReference>
<evidence type="ECO:0000313" key="17">
    <source>
        <dbReference type="Proteomes" id="UP000253426"/>
    </source>
</evidence>
<dbReference type="NCBIfam" id="TIGR02073">
    <property type="entry name" value="PBP_1c"/>
    <property type="match status" value="1"/>
</dbReference>
<dbReference type="InterPro" id="IPR001460">
    <property type="entry name" value="PCN-bd_Tpept"/>
</dbReference>
<feature type="domain" description="Penicillin-binding protein transpeptidase" evidence="13">
    <location>
        <begin position="314"/>
        <end position="585"/>
    </location>
</feature>
<evidence type="ECO:0000256" key="4">
    <source>
        <dbReference type="ARBA" id="ARBA00022645"/>
    </source>
</evidence>
<name>A0A366HRL0_9BACT</name>
<keyword evidence="7" id="KW-0808">Transferase</keyword>
<evidence type="ECO:0000256" key="5">
    <source>
        <dbReference type="ARBA" id="ARBA00022670"/>
    </source>
</evidence>
<keyword evidence="12" id="KW-0472">Membrane</keyword>
<dbReference type="PANTHER" id="PTHR32282:SF15">
    <property type="entry name" value="PENICILLIN-BINDING PROTEIN 1C"/>
    <property type="match status" value="1"/>
</dbReference>
<dbReference type="InterPro" id="IPR036950">
    <property type="entry name" value="PBP_transglycosylase"/>
</dbReference>
<comment type="catalytic activity">
    <reaction evidence="11">
        <text>[GlcNAc-(1-&gt;4)-Mur2Ac(oyl-L-Ala-gamma-D-Glu-L-Lys-D-Ala-D-Ala)](n)-di-trans,octa-cis-undecaprenyl diphosphate + beta-D-GlcNAc-(1-&gt;4)-Mur2Ac(oyl-L-Ala-gamma-D-Glu-L-Lys-D-Ala-D-Ala)-di-trans,octa-cis-undecaprenyl diphosphate = [GlcNAc-(1-&gt;4)-Mur2Ac(oyl-L-Ala-gamma-D-Glu-L-Lys-D-Ala-D-Ala)](n+1)-di-trans,octa-cis-undecaprenyl diphosphate + di-trans,octa-cis-undecaprenyl diphosphate + H(+)</text>
        <dbReference type="Rhea" id="RHEA:23708"/>
        <dbReference type="Rhea" id="RHEA-COMP:9602"/>
        <dbReference type="Rhea" id="RHEA-COMP:9603"/>
        <dbReference type="ChEBI" id="CHEBI:15378"/>
        <dbReference type="ChEBI" id="CHEBI:58405"/>
        <dbReference type="ChEBI" id="CHEBI:60033"/>
        <dbReference type="ChEBI" id="CHEBI:78435"/>
        <dbReference type="EC" id="2.4.99.28"/>
    </reaction>
</comment>
<evidence type="ECO:0000259" key="13">
    <source>
        <dbReference type="Pfam" id="PF00905"/>
    </source>
</evidence>
<comment type="similarity">
    <text evidence="2">In the C-terminal section; belongs to the transpeptidase family.</text>
</comment>
<keyword evidence="6" id="KW-0328">Glycosyltransferase</keyword>
<dbReference type="AlphaFoldDB" id="A0A366HRL0"/>
<protein>
    <recommendedName>
        <fullName evidence="10">peptidoglycan glycosyltransferase</fullName>
        <ecNumber evidence="10">2.4.99.28</ecNumber>
    </recommendedName>
</protein>
<comment type="caution">
    <text evidence="16">The sequence shown here is derived from an EMBL/GenBank/DDBJ whole genome shotgun (WGS) entry which is preliminary data.</text>
</comment>